<dbReference type="InterPro" id="IPR001789">
    <property type="entry name" value="Sig_transdc_resp-reg_receiver"/>
</dbReference>
<dbReference type="PANTHER" id="PTHR45339">
    <property type="entry name" value="HYBRID SIGNAL TRANSDUCTION HISTIDINE KINASE J"/>
    <property type="match status" value="1"/>
</dbReference>
<feature type="domain" description="Response regulatory" evidence="5">
    <location>
        <begin position="17"/>
        <end position="138"/>
    </location>
</feature>
<sequence length="145" mass="15644">MSFRTVILRFCASIRLSILFAEDNPMNMKIAVEILGKAGLIVDPVTDGKQAVEKFISSLSGTYDAILMDVQMPVMNGYEATSAIRKSAHPQAKSIPIIAMTANAFTEDVNAALASGMNGHIAKPVEYKKLCQALREGVNINGVEK</sequence>
<comment type="function">
    <text evidence="3">May play the central regulatory role in sporulation. It may be an element of the effector pathway responsible for the activation of sporulation genes in response to nutritional stress. Spo0A may act in concert with spo0H (a sigma factor) to control the expression of some genes that are critical to the sporulation process.</text>
</comment>
<dbReference type="EMBL" id="JACRTB010000010">
    <property type="protein sequence ID" value="MBC8576327.1"/>
    <property type="molecule type" value="Genomic_DNA"/>
</dbReference>
<proteinExistence type="predicted"/>
<name>A0ABR7NKF6_9FIRM</name>
<protein>
    <recommendedName>
        <fullName evidence="1">Stage 0 sporulation protein A homolog</fullName>
    </recommendedName>
</protein>
<reference evidence="6 7" key="1">
    <citation type="submission" date="2020-08" db="EMBL/GenBank/DDBJ databases">
        <title>Genome public.</title>
        <authorList>
            <person name="Liu C."/>
            <person name="Sun Q."/>
        </authorList>
    </citation>
    <scope>NUCLEOTIDE SEQUENCE [LARGE SCALE GENOMIC DNA]</scope>
    <source>
        <strain evidence="6 7">BX1</strain>
    </source>
</reference>
<accession>A0ABR7NKF6</accession>
<dbReference type="PROSITE" id="PS50110">
    <property type="entry name" value="RESPONSE_REGULATORY"/>
    <property type="match status" value="1"/>
</dbReference>
<dbReference type="CDD" id="cd17546">
    <property type="entry name" value="REC_hyHK_CKI1_RcsC-like"/>
    <property type="match status" value="1"/>
</dbReference>
<dbReference type="RefSeq" id="WP_262399856.1">
    <property type="nucleotide sequence ID" value="NZ_JACRTB010000010.1"/>
</dbReference>
<organism evidence="6 7">
    <name type="scientific">Yanshouia hominis</name>
    <dbReference type="NCBI Taxonomy" id="2763673"/>
    <lineage>
        <taxon>Bacteria</taxon>
        <taxon>Bacillati</taxon>
        <taxon>Bacillota</taxon>
        <taxon>Clostridia</taxon>
        <taxon>Eubacteriales</taxon>
        <taxon>Oscillospiraceae</taxon>
        <taxon>Yanshouia</taxon>
    </lineage>
</organism>
<evidence type="ECO:0000313" key="7">
    <source>
        <dbReference type="Proteomes" id="UP000658131"/>
    </source>
</evidence>
<comment type="caution">
    <text evidence="6">The sequence shown here is derived from an EMBL/GenBank/DDBJ whole genome shotgun (WGS) entry which is preliminary data.</text>
</comment>
<evidence type="ECO:0000256" key="1">
    <source>
        <dbReference type="ARBA" id="ARBA00018672"/>
    </source>
</evidence>
<dbReference type="Pfam" id="PF00072">
    <property type="entry name" value="Response_reg"/>
    <property type="match status" value="1"/>
</dbReference>
<keyword evidence="2 4" id="KW-0597">Phosphoprotein</keyword>
<evidence type="ECO:0000256" key="4">
    <source>
        <dbReference type="PROSITE-ProRule" id="PRU00169"/>
    </source>
</evidence>
<keyword evidence="7" id="KW-1185">Reference proteome</keyword>
<feature type="modified residue" description="4-aspartylphosphate" evidence="4">
    <location>
        <position position="69"/>
    </location>
</feature>
<dbReference type="SUPFAM" id="SSF52172">
    <property type="entry name" value="CheY-like"/>
    <property type="match status" value="1"/>
</dbReference>
<evidence type="ECO:0000256" key="3">
    <source>
        <dbReference type="ARBA" id="ARBA00024867"/>
    </source>
</evidence>
<dbReference type="Gene3D" id="3.40.50.2300">
    <property type="match status" value="1"/>
</dbReference>
<dbReference type="PANTHER" id="PTHR45339:SF3">
    <property type="entry name" value="HISTIDINE KINASE"/>
    <property type="match status" value="1"/>
</dbReference>
<dbReference type="Proteomes" id="UP000658131">
    <property type="component" value="Unassembled WGS sequence"/>
</dbReference>
<gene>
    <name evidence="6" type="ORF">H8717_07895</name>
</gene>
<evidence type="ECO:0000313" key="6">
    <source>
        <dbReference type="EMBL" id="MBC8576327.1"/>
    </source>
</evidence>
<evidence type="ECO:0000259" key="5">
    <source>
        <dbReference type="PROSITE" id="PS50110"/>
    </source>
</evidence>
<dbReference type="SMART" id="SM00448">
    <property type="entry name" value="REC"/>
    <property type="match status" value="1"/>
</dbReference>
<evidence type="ECO:0000256" key="2">
    <source>
        <dbReference type="ARBA" id="ARBA00022553"/>
    </source>
</evidence>
<dbReference type="InterPro" id="IPR011006">
    <property type="entry name" value="CheY-like_superfamily"/>
</dbReference>